<evidence type="ECO:0000313" key="1">
    <source>
        <dbReference type="EMBL" id="RPF57761.1"/>
    </source>
</evidence>
<dbReference type="AlphaFoldDB" id="A0A3N5CJ68"/>
<proteinExistence type="predicted"/>
<sequence>MAKKIYVYDITMSNGEVFKNVQMKKSIKVLYAGITDLFITVENEKGQTVELMRNQMIKAELVEIKE</sequence>
<gene>
    <name evidence="1" type="ORF">EDD62_0395</name>
</gene>
<accession>A0A3N5CJ68</accession>
<dbReference type="RefSeq" id="WP_123807324.1">
    <property type="nucleotide sequence ID" value="NZ_RKRK01000002.1"/>
</dbReference>
<protein>
    <submittedName>
        <fullName evidence="1">Uncharacterized protein</fullName>
    </submittedName>
</protein>
<dbReference type="EMBL" id="RKRK01000002">
    <property type="protein sequence ID" value="RPF57761.1"/>
    <property type="molecule type" value="Genomic_DNA"/>
</dbReference>
<keyword evidence="2" id="KW-1185">Reference proteome</keyword>
<dbReference type="Proteomes" id="UP000277108">
    <property type="component" value="Unassembled WGS sequence"/>
</dbReference>
<name>A0A3N5CJ68_9BACL</name>
<dbReference type="OrthoDB" id="2390271at2"/>
<evidence type="ECO:0000313" key="2">
    <source>
        <dbReference type="Proteomes" id="UP000277108"/>
    </source>
</evidence>
<organism evidence="1 2">
    <name type="scientific">Abyssicoccus albus</name>
    <dbReference type="NCBI Taxonomy" id="1817405"/>
    <lineage>
        <taxon>Bacteria</taxon>
        <taxon>Bacillati</taxon>
        <taxon>Bacillota</taxon>
        <taxon>Bacilli</taxon>
        <taxon>Bacillales</taxon>
        <taxon>Abyssicoccaceae</taxon>
    </lineage>
</organism>
<comment type="caution">
    <text evidence="1">The sequence shown here is derived from an EMBL/GenBank/DDBJ whole genome shotgun (WGS) entry which is preliminary data.</text>
</comment>
<reference evidence="1 2" key="1">
    <citation type="submission" date="2018-11" db="EMBL/GenBank/DDBJ databases">
        <title>Genomic Encyclopedia of Type Strains, Phase IV (KMG-IV): sequencing the most valuable type-strain genomes for metagenomic binning, comparative biology and taxonomic classification.</title>
        <authorList>
            <person name="Goeker M."/>
        </authorList>
    </citation>
    <scope>NUCLEOTIDE SEQUENCE [LARGE SCALE GENOMIC DNA]</scope>
    <source>
        <strain evidence="1 2">DSM 29158</strain>
    </source>
</reference>